<proteinExistence type="predicted"/>
<protein>
    <submittedName>
        <fullName evidence="1">Uncharacterized protein</fullName>
    </submittedName>
</protein>
<organism evidence="1 2">
    <name type="scientific">Paragonimus westermani</name>
    <dbReference type="NCBI Taxonomy" id="34504"/>
    <lineage>
        <taxon>Eukaryota</taxon>
        <taxon>Metazoa</taxon>
        <taxon>Spiralia</taxon>
        <taxon>Lophotrochozoa</taxon>
        <taxon>Platyhelminthes</taxon>
        <taxon>Trematoda</taxon>
        <taxon>Digenea</taxon>
        <taxon>Plagiorchiida</taxon>
        <taxon>Troglotremata</taxon>
        <taxon>Troglotrematidae</taxon>
        <taxon>Paragonimus</taxon>
    </lineage>
</organism>
<dbReference type="AlphaFoldDB" id="A0A5J4NXE5"/>
<evidence type="ECO:0000313" key="2">
    <source>
        <dbReference type="Proteomes" id="UP000324629"/>
    </source>
</evidence>
<gene>
    <name evidence="1" type="ORF">DEA37_0014847</name>
</gene>
<reference evidence="1 2" key="1">
    <citation type="journal article" date="2019" name="Gigascience">
        <title>Whole-genome sequence of the oriental lung fluke Paragonimus westermani.</title>
        <authorList>
            <person name="Oey H."/>
            <person name="Zakrzewski M."/>
            <person name="Narain K."/>
            <person name="Devi K.R."/>
            <person name="Agatsuma T."/>
            <person name="Nawaratna S."/>
            <person name="Gobert G.N."/>
            <person name="Jones M.K."/>
            <person name="Ragan M.A."/>
            <person name="McManus D.P."/>
            <person name="Krause L."/>
        </authorList>
    </citation>
    <scope>NUCLEOTIDE SEQUENCE [LARGE SCALE GENOMIC DNA]</scope>
    <source>
        <strain evidence="1 2">IND2009</strain>
    </source>
</reference>
<evidence type="ECO:0000313" key="1">
    <source>
        <dbReference type="EMBL" id="KAA3680285.1"/>
    </source>
</evidence>
<name>A0A5J4NXE5_9TREM</name>
<accession>A0A5J4NXE5</accession>
<dbReference type="EMBL" id="QNGE01000481">
    <property type="protein sequence ID" value="KAA3680285.1"/>
    <property type="molecule type" value="Genomic_DNA"/>
</dbReference>
<comment type="caution">
    <text evidence="1">The sequence shown here is derived from an EMBL/GenBank/DDBJ whole genome shotgun (WGS) entry which is preliminary data.</text>
</comment>
<keyword evidence="2" id="KW-1185">Reference proteome</keyword>
<sequence>MTDLSNRNFIQHTRHKELADRLQTWLNLTEQKVEKVNYKVVDSAEFGHSNPAKTHESRTDETVWNCYLDEYKNLVQAVELKTPEFEQLRAETSELAHTQMGKKSLELFERFSGLRTHLKQKIEWLLQVQQKIELFHQVVQEGERWLTTTHFKLVSPSAVADESPNRLSSNPSVNMSNCETLLRCIELDGGNYVQQVHELAHLLIHCALNDRPQTTIVCDSVRCDLRQVPFDQSAVNTVKQCMLLAQTNDGRNSNRPLAKIALNVVQRAHELETNYGNLCANAQAMKVSCDLVEFRFP</sequence>
<dbReference type="Proteomes" id="UP000324629">
    <property type="component" value="Unassembled WGS sequence"/>
</dbReference>